<keyword evidence="2" id="KW-1185">Reference proteome</keyword>
<reference evidence="1 2" key="1">
    <citation type="submission" date="2019-07" db="EMBL/GenBank/DDBJ databases">
        <title>Whole genome shotgun sequence of Chitinophaga cymbidii NBRC 109752.</title>
        <authorList>
            <person name="Hosoyama A."/>
            <person name="Uohara A."/>
            <person name="Ohji S."/>
            <person name="Ichikawa N."/>
        </authorList>
    </citation>
    <scope>NUCLEOTIDE SEQUENCE [LARGE SCALE GENOMIC DNA]</scope>
    <source>
        <strain evidence="1 2">NBRC 109752</strain>
    </source>
</reference>
<organism evidence="1 2">
    <name type="scientific">Chitinophaga cymbidii</name>
    <dbReference type="NCBI Taxonomy" id="1096750"/>
    <lineage>
        <taxon>Bacteria</taxon>
        <taxon>Pseudomonadati</taxon>
        <taxon>Bacteroidota</taxon>
        <taxon>Chitinophagia</taxon>
        <taxon>Chitinophagales</taxon>
        <taxon>Chitinophagaceae</taxon>
        <taxon>Chitinophaga</taxon>
    </lineage>
</organism>
<sequence>MRSALEHRKALEQNLQQELELRSRELSAHTLHIIRKNQLLEEVHNKLESMVRDDKRDQKKQLKQLQLQIHHNFNHDQHWDEFRGIFEQVHQSFFDNLKKYCDHLTASDLRLVALLKMNIGSGDIATLLNISQDSLRVVRYRLRKKLNLQQGESLTTFIQSL</sequence>
<dbReference type="EMBL" id="BKAU01000005">
    <property type="protein sequence ID" value="GEP97790.1"/>
    <property type="molecule type" value="Genomic_DNA"/>
</dbReference>
<evidence type="ECO:0008006" key="3">
    <source>
        <dbReference type="Google" id="ProtNLM"/>
    </source>
</evidence>
<comment type="caution">
    <text evidence="1">The sequence shown here is derived from an EMBL/GenBank/DDBJ whole genome shotgun (WGS) entry which is preliminary data.</text>
</comment>
<evidence type="ECO:0000313" key="2">
    <source>
        <dbReference type="Proteomes" id="UP000321436"/>
    </source>
</evidence>
<name>A0A512RQ20_9BACT</name>
<dbReference type="SUPFAM" id="SSF46894">
    <property type="entry name" value="C-terminal effector domain of the bipartite response regulators"/>
    <property type="match status" value="1"/>
</dbReference>
<dbReference type="AlphaFoldDB" id="A0A512RQ20"/>
<dbReference type="GO" id="GO:0003677">
    <property type="term" value="F:DNA binding"/>
    <property type="evidence" value="ECO:0007669"/>
    <property type="project" value="InterPro"/>
</dbReference>
<dbReference type="InterPro" id="IPR016032">
    <property type="entry name" value="Sig_transdc_resp-reg_C-effctor"/>
</dbReference>
<dbReference type="Proteomes" id="UP000321436">
    <property type="component" value="Unassembled WGS sequence"/>
</dbReference>
<proteinExistence type="predicted"/>
<accession>A0A512RQ20</accession>
<gene>
    <name evidence="1" type="ORF">CCY01nite_40500</name>
</gene>
<dbReference type="GO" id="GO:0006355">
    <property type="term" value="P:regulation of DNA-templated transcription"/>
    <property type="evidence" value="ECO:0007669"/>
    <property type="project" value="InterPro"/>
</dbReference>
<dbReference type="RefSeq" id="WP_222614461.1">
    <property type="nucleotide sequence ID" value="NZ_BKAU01000005.1"/>
</dbReference>
<protein>
    <recommendedName>
        <fullName evidence="3">HTH luxR-type domain-containing protein</fullName>
    </recommendedName>
</protein>
<evidence type="ECO:0000313" key="1">
    <source>
        <dbReference type="EMBL" id="GEP97790.1"/>
    </source>
</evidence>